<dbReference type="InterPro" id="IPR001308">
    <property type="entry name" value="ETF_a/FixB"/>
</dbReference>
<name>A0A512DGS7_9CELL</name>
<accession>A0A512DGS7</accession>
<reference evidence="6 7" key="1">
    <citation type="submission" date="2019-07" db="EMBL/GenBank/DDBJ databases">
        <title>Whole genome shotgun sequence of Cellulomonas aerilata NBRC 106308.</title>
        <authorList>
            <person name="Hosoyama A."/>
            <person name="Uohara A."/>
            <person name="Ohji S."/>
            <person name="Ichikawa N."/>
        </authorList>
    </citation>
    <scope>NUCLEOTIDE SEQUENCE [LARGE SCALE GENOMIC DNA]</scope>
    <source>
        <strain evidence="6 7">NBRC 106308</strain>
    </source>
</reference>
<evidence type="ECO:0000256" key="1">
    <source>
        <dbReference type="ARBA" id="ARBA00005817"/>
    </source>
</evidence>
<feature type="binding site" evidence="4">
    <location>
        <position position="233"/>
    </location>
    <ligand>
        <name>FAD</name>
        <dbReference type="ChEBI" id="CHEBI:57692"/>
    </ligand>
</feature>
<evidence type="ECO:0000259" key="5">
    <source>
        <dbReference type="SMART" id="SM00893"/>
    </source>
</evidence>
<dbReference type="PANTHER" id="PTHR43153:SF1">
    <property type="entry name" value="ELECTRON TRANSFER FLAVOPROTEIN SUBUNIT ALPHA, MITOCHONDRIAL"/>
    <property type="match status" value="1"/>
</dbReference>
<dbReference type="Proteomes" id="UP000321181">
    <property type="component" value="Unassembled WGS sequence"/>
</dbReference>
<keyword evidence="4" id="KW-0274">FAD</keyword>
<dbReference type="GO" id="GO:0033539">
    <property type="term" value="P:fatty acid beta-oxidation using acyl-CoA dehydrogenase"/>
    <property type="evidence" value="ECO:0007669"/>
    <property type="project" value="TreeGrafter"/>
</dbReference>
<evidence type="ECO:0000256" key="2">
    <source>
        <dbReference type="ARBA" id="ARBA00011355"/>
    </source>
</evidence>
<comment type="cofactor">
    <cofactor evidence="4">
        <name>FAD</name>
        <dbReference type="ChEBI" id="CHEBI:57692"/>
    </cofactor>
    <text evidence="4">Binds 1 FAD per dimer.</text>
</comment>
<dbReference type="RefSeq" id="WP_246131307.1">
    <property type="nucleotide sequence ID" value="NZ_BAAARM010000007.1"/>
</dbReference>
<dbReference type="InterPro" id="IPR029035">
    <property type="entry name" value="DHS-like_NAD/FAD-binding_dom"/>
</dbReference>
<dbReference type="AlphaFoldDB" id="A0A512DGS7"/>
<dbReference type="InterPro" id="IPR014730">
    <property type="entry name" value="ETF_a/b_N"/>
</dbReference>
<feature type="binding site" evidence="4">
    <location>
        <begin position="287"/>
        <end position="294"/>
    </location>
    <ligand>
        <name>FAD</name>
        <dbReference type="ChEBI" id="CHEBI:57692"/>
    </ligand>
</feature>
<dbReference type="SMART" id="SM00893">
    <property type="entry name" value="ETF"/>
    <property type="match status" value="1"/>
</dbReference>
<comment type="function">
    <text evidence="3">The electron transfer flavoprotein serves as a specific electron acceptor for other dehydrogenases. It transfers the electrons to the main respiratory chain via ETF-ubiquinone oxidoreductase (ETF dehydrogenase).</text>
</comment>
<comment type="subunit">
    <text evidence="2">Heterodimer of an alpha and a beta subunit.</text>
</comment>
<dbReference type="SUPFAM" id="SSF52467">
    <property type="entry name" value="DHS-like NAD/FAD-binding domain"/>
    <property type="match status" value="1"/>
</dbReference>
<evidence type="ECO:0000313" key="7">
    <source>
        <dbReference type="Proteomes" id="UP000321181"/>
    </source>
</evidence>
<dbReference type="InterPro" id="IPR014729">
    <property type="entry name" value="Rossmann-like_a/b/a_fold"/>
</dbReference>
<dbReference type="SUPFAM" id="SSF52402">
    <property type="entry name" value="Adenine nucleotide alpha hydrolases-like"/>
    <property type="match status" value="1"/>
</dbReference>
<protein>
    <submittedName>
        <fullName evidence="6">Electron transfer flavoprotein subunit alpha</fullName>
    </submittedName>
</protein>
<organism evidence="6 7">
    <name type="scientific">Cellulomonas aerilata</name>
    <dbReference type="NCBI Taxonomy" id="515326"/>
    <lineage>
        <taxon>Bacteria</taxon>
        <taxon>Bacillati</taxon>
        <taxon>Actinomycetota</taxon>
        <taxon>Actinomycetes</taxon>
        <taxon>Micrococcales</taxon>
        <taxon>Cellulomonadaceae</taxon>
        <taxon>Cellulomonas</taxon>
    </lineage>
</organism>
<dbReference type="Gene3D" id="3.40.50.1220">
    <property type="entry name" value="TPP-binding domain"/>
    <property type="match status" value="1"/>
</dbReference>
<dbReference type="Pfam" id="PF01012">
    <property type="entry name" value="ETF"/>
    <property type="match status" value="1"/>
</dbReference>
<feature type="binding site" evidence="4">
    <location>
        <position position="308"/>
    </location>
    <ligand>
        <name>FAD</name>
        <dbReference type="ChEBI" id="CHEBI:57692"/>
    </ligand>
</feature>
<feature type="domain" description="Electron transfer flavoprotein alpha/beta-subunit N-terminal" evidence="5">
    <location>
        <begin position="17"/>
        <end position="208"/>
    </location>
</feature>
<feature type="binding site" evidence="4">
    <location>
        <begin position="256"/>
        <end position="257"/>
    </location>
    <ligand>
        <name>FAD</name>
        <dbReference type="ChEBI" id="CHEBI:57692"/>
    </ligand>
</feature>
<sequence length="343" mass="35057">MTEPVTDPATDVPTGPVVVLLDHHTVDGAPRLRPPVLELLTLARGLAASTGSPVHAVAVEPGLAQAAAEELGRYGVARVHDVVLPGADPHLTPVVAEALTAVVRTDDASAVLLASTFENKEVAARLAVLTGAGVVSDATGVTQEDGVVVVSKTVFAGTWTTRCAITTPLAVVLVKANAVPAETVADPTTPQVEPHEVTVSPSALRATLVRRTERAASGRPELAEAQTVVAGGRGTDGDFSPVEELADVLGGAVGATRVATDEGWIGHESQIGQTGVTISPQLYIGAGISGAVHHRGGMQASGTIVAVNTDPESPIFEIADFGIVGDLFTVLPQAAEEIRRLRG</sequence>
<keyword evidence="7" id="KW-1185">Reference proteome</keyword>
<feature type="binding site" evidence="4">
    <location>
        <begin position="270"/>
        <end position="274"/>
    </location>
    <ligand>
        <name>FAD</name>
        <dbReference type="ChEBI" id="CHEBI:57692"/>
    </ligand>
</feature>
<dbReference type="PANTHER" id="PTHR43153">
    <property type="entry name" value="ELECTRON TRANSFER FLAVOPROTEIN ALPHA"/>
    <property type="match status" value="1"/>
</dbReference>
<evidence type="ECO:0000256" key="3">
    <source>
        <dbReference type="ARBA" id="ARBA00025649"/>
    </source>
</evidence>
<comment type="similarity">
    <text evidence="1">Belongs to the ETF alpha-subunit/FixB family.</text>
</comment>
<dbReference type="PIRSF" id="PIRSF000089">
    <property type="entry name" value="Electra_flavoP_a"/>
    <property type="match status" value="1"/>
</dbReference>
<proteinExistence type="inferred from homology"/>
<dbReference type="EMBL" id="BJYY01000022">
    <property type="protein sequence ID" value="GEO35681.1"/>
    <property type="molecule type" value="Genomic_DNA"/>
</dbReference>
<gene>
    <name evidence="6" type="ORF">CAE01nite_34060</name>
</gene>
<evidence type="ECO:0000256" key="4">
    <source>
        <dbReference type="PIRSR" id="PIRSR000089-1"/>
    </source>
</evidence>
<evidence type="ECO:0000313" key="6">
    <source>
        <dbReference type="EMBL" id="GEO35681.1"/>
    </source>
</evidence>
<dbReference type="Gene3D" id="3.40.50.620">
    <property type="entry name" value="HUPs"/>
    <property type="match status" value="1"/>
</dbReference>
<keyword evidence="4" id="KW-0285">Flavoprotein</keyword>
<dbReference type="GO" id="GO:0009055">
    <property type="term" value="F:electron transfer activity"/>
    <property type="evidence" value="ECO:0007669"/>
    <property type="project" value="InterPro"/>
</dbReference>
<dbReference type="GO" id="GO:0050660">
    <property type="term" value="F:flavin adenine dinucleotide binding"/>
    <property type="evidence" value="ECO:0007669"/>
    <property type="project" value="InterPro"/>
</dbReference>
<dbReference type="InterPro" id="IPR014731">
    <property type="entry name" value="ETF_asu_C"/>
</dbReference>
<comment type="caution">
    <text evidence="6">The sequence shown here is derived from an EMBL/GenBank/DDBJ whole genome shotgun (WGS) entry which is preliminary data.</text>
</comment>
<dbReference type="Pfam" id="PF00766">
    <property type="entry name" value="ETF_alpha"/>
    <property type="match status" value="1"/>
</dbReference>